<dbReference type="RefSeq" id="WP_101313258.1">
    <property type="nucleotide sequence ID" value="NZ_CP063529.1"/>
</dbReference>
<organism evidence="5 6">
    <name type="scientific">Helicobacter winghamensis</name>
    <dbReference type="NCBI Taxonomy" id="157268"/>
    <lineage>
        <taxon>Bacteria</taxon>
        <taxon>Pseudomonadati</taxon>
        <taxon>Campylobacterota</taxon>
        <taxon>Epsilonproteobacteria</taxon>
        <taxon>Campylobacterales</taxon>
        <taxon>Helicobacteraceae</taxon>
        <taxon>Helicobacter</taxon>
    </lineage>
</organism>
<dbReference type="InterPro" id="IPR003593">
    <property type="entry name" value="AAA+_ATPase"/>
</dbReference>
<accession>A0A2N3PHB0</accession>
<dbReference type="PROSITE" id="PS00211">
    <property type="entry name" value="ABC_TRANSPORTER_1"/>
    <property type="match status" value="1"/>
</dbReference>
<dbReference type="AlphaFoldDB" id="A0A2N3PHB0"/>
<dbReference type="GO" id="GO:0005524">
    <property type="term" value="F:ATP binding"/>
    <property type="evidence" value="ECO:0007669"/>
    <property type="project" value="UniProtKB-KW"/>
</dbReference>
<dbReference type="Proteomes" id="UP000233350">
    <property type="component" value="Unassembled WGS sequence"/>
</dbReference>
<keyword evidence="1" id="KW-0813">Transport</keyword>
<dbReference type="STRING" id="556267.HWAG_01323"/>
<keyword evidence="3" id="KW-0067">ATP-binding</keyword>
<dbReference type="Pfam" id="PF00005">
    <property type="entry name" value="ABC_tran"/>
    <property type="match status" value="1"/>
</dbReference>
<proteinExistence type="predicted"/>
<name>A0A2N3PHB0_9HELI</name>
<protein>
    <submittedName>
        <fullName evidence="5">GTPase</fullName>
    </submittedName>
</protein>
<evidence type="ECO:0000313" key="5">
    <source>
        <dbReference type="EMBL" id="PKT79796.1"/>
    </source>
</evidence>
<dbReference type="GO" id="GO:0016887">
    <property type="term" value="F:ATP hydrolysis activity"/>
    <property type="evidence" value="ECO:0007669"/>
    <property type="project" value="InterPro"/>
</dbReference>
<gene>
    <name evidence="5" type="ORF">BCM31_05600</name>
</gene>
<dbReference type="OrthoDB" id="9814623at2"/>
<keyword evidence="6" id="KW-1185">Reference proteome</keyword>
<evidence type="ECO:0000256" key="2">
    <source>
        <dbReference type="ARBA" id="ARBA00022741"/>
    </source>
</evidence>
<evidence type="ECO:0000259" key="4">
    <source>
        <dbReference type="PROSITE" id="PS50893"/>
    </source>
</evidence>
<dbReference type="EMBL" id="MBPK01000046">
    <property type="protein sequence ID" value="PKT79796.1"/>
    <property type="molecule type" value="Genomic_DNA"/>
</dbReference>
<dbReference type="PROSITE" id="PS50893">
    <property type="entry name" value="ABC_TRANSPORTER_2"/>
    <property type="match status" value="1"/>
</dbReference>
<reference evidence="5 6" key="1">
    <citation type="submission" date="2016-07" db="EMBL/GenBank/DDBJ databases">
        <title>Detection of Helicobacter winghamensis from caecal content of red fox (Vulpes vulpes).</title>
        <authorList>
            <person name="Zanoni R.G."/>
            <person name="Florio D."/>
            <person name="Caffara M."/>
            <person name="Renzi M."/>
            <person name="Parisi A."/>
            <person name="Pasquali F."/>
            <person name="Manfreda G."/>
        </authorList>
    </citation>
    <scope>NUCLEOTIDE SEQUENCE [LARGE SCALE GENOMIC DNA]</scope>
    <source>
        <strain evidence="5 6">295_13</strain>
    </source>
</reference>
<comment type="caution">
    <text evidence="5">The sequence shown here is derived from an EMBL/GenBank/DDBJ whole genome shotgun (WGS) entry which is preliminary data.</text>
</comment>
<feature type="domain" description="ABC transporter" evidence="4">
    <location>
        <begin position="1"/>
        <end position="239"/>
    </location>
</feature>
<sequence>MIILDFEKRLLSAQGEIVLKVACTLKEQDLITLFGKSGAGKTTILRILAGLVEPDFGRVQVGDKVWFEKAKEARKASINLPPQQRTIGFVFQDYALFPNMSVEENLSFALPKGADKKKVVELLEITELQALAKQKPNTLSGGQQQRVALARALVRNPEILLLDEPFSALDSVMAYKLQKELLKIHRHFNLTTFLVSHNFSEVFFLSNFVLFIEKGIIHKQGSPHSVFLQDLPSGKFRHSGVVLEIKKSGLVYVLSVLIGNEIAQITAQEEEVVDLKSGDCVMLSSKAWNPVVTKIANL</sequence>
<dbReference type="SUPFAM" id="SSF52540">
    <property type="entry name" value="P-loop containing nucleoside triphosphate hydrolases"/>
    <property type="match status" value="1"/>
</dbReference>
<dbReference type="InterPro" id="IPR027417">
    <property type="entry name" value="P-loop_NTPase"/>
</dbReference>
<dbReference type="Gene3D" id="3.40.50.300">
    <property type="entry name" value="P-loop containing nucleotide triphosphate hydrolases"/>
    <property type="match status" value="1"/>
</dbReference>
<dbReference type="InterPro" id="IPR003439">
    <property type="entry name" value="ABC_transporter-like_ATP-bd"/>
</dbReference>
<dbReference type="InterPro" id="IPR017871">
    <property type="entry name" value="ABC_transporter-like_CS"/>
</dbReference>
<dbReference type="PANTHER" id="PTHR42781:SF4">
    <property type="entry name" value="SPERMIDINE_PUTRESCINE IMPORT ATP-BINDING PROTEIN POTA"/>
    <property type="match status" value="1"/>
</dbReference>
<evidence type="ECO:0000256" key="3">
    <source>
        <dbReference type="ARBA" id="ARBA00022840"/>
    </source>
</evidence>
<dbReference type="SMART" id="SM00382">
    <property type="entry name" value="AAA"/>
    <property type="match status" value="1"/>
</dbReference>
<evidence type="ECO:0000256" key="1">
    <source>
        <dbReference type="ARBA" id="ARBA00022448"/>
    </source>
</evidence>
<dbReference type="PANTHER" id="PTHR42781">
    <property type="entry name" value="SPERMIDINE/PUTRESCINE IMPORT ATP-BINDING PROTEIN POTA"/>
    <property type="match status" value="1"/>
</dbReference>
<evidence type="ECO:0000313" key="6">
    <source>
        <dbReference type="Proteomes" id="UP000233350"/>
    </source>
</evidence>
<keyword evidence="2" id="KW-0547">Nucleotide-binding</keyword>
<dbReference type="InterPro" id="IPR050093">
    <property type="entry name" value="ABC_SmlMolc_Importer"/>
</dbReference>